<dbReference type="CDD" id="cd05015">
    <property type="entry name" value="SIS_PGI_1"/>
    <property type="match status" value="1"/>
</dbReference>
<reference evidence="9 10" key="1">
    <citation type="submission" date="2020-09" db="EMBL/GenBank/DDBJ databases">
        <title>Genome sequences of type strains of Chitinophaga qingshengii and Chitinophaga varians.</title>
        <authorList>
            <person name="Kittiwongwattana C."/>
        </authorList>
    </citation>
    <scope>NUCLEOTIDE SEQUENCE [LARGE SCALE GENOMIC DNA]</scope>
    <source>
        <strain evidence="9 10">JCM 30026</strain>
    </source>
</reference>
<evidence type="ECO:0000313" key="9">
    <source>
        <dbReference type="EMBL" id="MBC9933427.1"/>
    </source>
</evidence>
<dbReference type="SUPFAM" id="SSF53697">
    <property type="entry name" value="SIS domain"/>
    <property type="match status" value="1"/>
</dbReference>
<comment type="catalytic activity">
    <reaction evidence="6 7 8">
        <text>alpha-D-glucose 6-phosphate = beta-D-fructose 6-phosphate</text>
        <dbReference type="Rhea" id="RHEA:11816"/>
        <dbReference type="ChEBI" id="CHEBI:57634"/>
        <dbReference type="ChEBI" id="CHEBI:58225"/>
        <dbReference type="EC" id="5.3.1.9"/>
    </reaction>
</comment>
<dbReference type="PANTHER" id="PTHR11469">
    <property type="entry name" value="GLUCOSE-6-PHOSPHATE ISOMERASE"/>
    <property type="match status" value="1"/>
</dbReference>
<protein>
    <recommendedName>
        <fullName evidence="7">Glucose-6-phosphate isomerase</fullName>
        <shortName evidence="7">GPI</shortName>
        <ecNumber evidence="7">5.3.1.9</ecNumber>
    </recommendedName>
    <alternativeName>
        <fullName evidence="7">Phosphoglucose isomerase</fullName>
        <shortName evidence="7">PGI</shortName>
    </alternativeName>
    <alternativeName>
        <fullName evidence="7">Phosphohexose isomerase</fullName>
        <shortName evidence="7">PHI</shortName>
    </alternativeName>
</protein>
<comment type="similarity">
    <text evidence="2 7 8">Belongs to the GPI family.</text>
</comment>
<evidence type="ECO:0000256" key="7">
    <source>
        <dbReference type="HAMAP-Rule" id="MF_00473"/>
    </source>
</evidence>
<dbReference type="PROSITE" id="PS51463">
    <property type="entry name" value="P_GLUCOSE_ISOMERASE_3"/>
    <property type="match status" value="1"/>
</dbReference>
<dbReference type="InterPro" id="IPR001672">
    <property type="entry name" value="G6P_Isomerase"/>
</dbReference>
<evidence type="ECO:0000256" key="1">
    <source>
        <dbReference type="ARBA" id="ARBA00004926"/>
    </source>
</evidence>
<gene>
    <name evidence="7 9" type="primary">pgi</name>
    <name evidence="9" type="ORF">ICL07_23755</name>
</gene>
<feature type="active site" description="Proton donor" evidence="7">
    <location>
        <position position="356"/>
    </location>
</feature>
<dbReference type="InterPro" id="IPR018189">
    <property type="entry name" value="Phosphoglucose_isomerase_CS"/>
</dbReference>
<dbReference type="PROSITE" id="PS00765">
    <property type="entry name" value="P_GLUCOSE_ISOMERASE_1"/>
    <property type="match status" value="1"/>
</dbReference>
<dbReference type="InterPro" id="IPR035482">
    <property type="entry name" value="SIS_PGI_2"/>
</dbReference>
<accession>A0ABR7TSG8</accession>
<dbReference type="EC" id="5.3.1.9" evidence="7"/>
<evidence type="ECO:0000256" key="3">
    <source>
        <dbReference type="ARBA" id="ARBA00022432"/>
    </source>
</evidence>
<evidence type="ECO:0000256" key="5">
    <source>
        <dbReference type="ARBA" id="ARBA00023235"/>
    </source>
</evidence>
<dbReference type="Pfam" id="PF00342">
    <property type="entry name" value="PGI"/>
    <property type="match status" value="1"/>
</dbReference>
<dbReference type="PANTHER" id="PTHR11469:SF1">
    <property type="entry name" value="GLUCOSE-6-PHOSPHATE ISOMERASE"/>
    <property type="match status" value="1"/>
</dbReference>
<dbReference type="HAMAP" id="MF_00473">
    <property type="entry name" value="G6P_isomerase"/>
    <property type="match status" value="1"/>
</dbReference>
<dbReference type="PRINTS" id="PR00662">
    <property type="entry name" value="G6PISOMERASE"/>
</dbReference>
<dbReference type="Gene3D" id="3.40.50.10490">
    <property type="entry name" value="Glucose-6-phosphate isomerase like protein, domain 1"/>
    <property type="match status" value="2"/>
</dbReference>
<dbReference type="InterPro" id="IPR046348">
    <property type="entry name" value="SIS_dom_sf"/>
</dbReference>
<dbReference type="PROSITE" id="PS00174">
    <property type="entry name" value="P_GLUCOSE_ISOMERASE_2"/>
    <property type="match status" value="1"/>
</dbReference>
<dbReference type="Proteomes" id="UP000659124">
    <property type="component" value="Unassembled WGS sequence"/>
</dbReference>
<sequence length="550" mass="61902">MFPSTSPVATKAWQALLKHADEMKKVQMRALFMEDQERFKTFSLQMEDILFDYSKNLITEETRSMLLSLADECGVNTAIQAMFGAEKINVTENRAVLHTALRNFSGKPVMLDGRDVMPDVLAVLSKMDHICRQVHNGEWKGYTGKPIRYIVNIGIGGSDLGPVMVTEALKPYWKPGIQPHFVSNVDGTHIVETLKQVTPDETLFLIASKTFTTQETMTNAHTARNWFLEHAKDEKFVAKHFVALSTNEKAVTAFGIDPNNMFEFWDWVGGRYSLWSAIGLSIALTIGYENFVALLTGAHEVDKHFSQTPLDRNIPAIMALVGLWNGNFLGAATEAILPYDQYMHRFAAYFQQGNMESNGKHADRNGKPVQYETGPIVWGEPGTNGQHAFYQLIHQGTRLIPCDFIAPAISHNPIGDHHVKLLSNFFAQTEALMNGKTEAEVLEELKKANTPEEEIQRVLPYKVFTGNRPSNSFLLKEITPRSLGMLIAFYEHKIFVQGVIWNIYSFDQWGVELGKQLAGKILPELQNDDYISNHDSSTNGLINAFKALRK</sequence>
<evidence type="ECO:0000256" key="8">
    <source>
        <dbReference type="RuleBase" id="RU000612"/>
    </source>
</evidence>
<proteinExistence type="inferred from homology"/>
<organism evidence="9 10">
    <name type="scientific">Chitinophaga qingshengii</name>
    <dbReference type="NCBI Taxonomy" id="1569794"/>
    <lineage>
        <taxon>Bacteria</taxon>
        <taxon>Pseudomonadati</taxon>
        <taxon>Bacteroidota</taxon>
        <taxon>Chitinophagia</taxon>
        <taxon>Chitinophagales</taxon>
        <taxon>Chitinophagaceae</taxon>
        <taxon>Chitinophaga</taxon>
    </lineage>
</organism>
<keyword evidence="5 7" id="KW-0413">Isomerase</keyword>
<dbReference type="NCBIfam" id="NF001211">
    <property type="entry name" value="PRK00179.1"/>
    <property type="match status" value="1"/>
</dbReference>
<dbReference type="GO" id="GO:0004347">
    <property type="term" value="F:glucose-6-phosphate isomerase activity"/>
    <property type="evidence" value="ECO:0007669"/>
    <property type="project" value="UniProtKB-EC"/>
</dbReference>
<dbReference type="Gene3D" id="1.10.1390.10">
    <property type="match status" value="1"/>
</dbReference>
<feature type="active site" evidence="7">
    <location>
        <position position="387"/>
    </location>
</feature>
<comment type="pathway">
    <text evidence="1 7 8">Carbohydrate degradation; glycolysis; D-glyceraldehyde 3-phosphate and glycerone phosphate from D-glucose: step 2/4.</text>
</comment>
<evidence type="ECO:0000313" key="10">
    <source>
        <dbReference type="Proteomes" id="UP000659124"/>
    </source>
</evidence>
<evidence type="ECO:0000256" key="4">
    <source>
        <dbReference type="ARBA" id="ARBA00023152"/>
    </source>
</evidence>
<dbReference type="InterPro" id="IPR035476">
    <property type="entry name" value="SIS_PGI_1"/>
</dbReference>
<comment type="pathway">
    <text evidence="7">Carbohydrate biosynthesis; gluconeogenesis.</text>
</comment>
<evidence type="ECO:0000256" key="6">
    <source>
        <dbReference type="ARBA" id="ARBA00029321"/>
    </source>
</evidence>
<evidence type="ECO:0000256" key="2">
    <source>
        <dbReference type="ARBA" id="ARBA00006604"/>
    </source>
</evidence>
<comment type="caution">
    <text evidence="9">The sequence shown here is derived from an EMBL/GenBank/DDBJ whole genome shotgun (WGS) entry which is preliminary data.</text>
</comment>
<keyword evidence="10" id="KW-1185">Reference proteome</keyword>
<keyword evidence="7" id="KW-0963">Cytoplasm</keyword>
<comment type="function">
    <text evidence="7">Catalyzes the reversible isomerization of glucose-6-phosphate to fructose-6-phosphate.</text>
</comment>
<dbReference type="EMBL" id="JACVFC010000003">
    <property type="protein sequence ID" value="MBC9933427.1"/>
    <property type="molecule type" value="Genomic_DNA"/>
</dbReference>
<keyword evidence="4 7" id="KW-0324">Glycolysis</keyword>
<comment type="subcellular location">
    <subcellularLocation>
        <location evidence="7">Cytoplasm</location>
    </subcellularLocation>
</comment>
<name>A0ABR7TSG8_9BACT</name>
<feature type="active site" evidence="7">
    <location>
        <position position="515"/>
    </location>
</feature>
<dbReference type="InterPro" id="IPR023096">
    <property type="entry name" value="G6P_Isomerase_C"/>
</dbReference>
<dbReference type="CDD" id="cd05016">
    <property type="entry name" value="SIS_PGI_2"/>
    <property type="match status" value="1"/>
</dbReference>
<keyword evidence="3 7" id="KW-0312">Gluconeogenesis</keyword>
<dbReference type="RefSeq" id="WP_188090529.1">
    <property type="nucleotide sequence ID" value="NZ_JACVFC010000003.1"/>
</dbReference>